<sequence>MAKAIKKVNMITQIVQRWKSKKPQPSPFLIHRRLRFRGTNRINVAGDRLWLFYVGLERHFFLIATCFLDFPVIASLLHNAKEEFGFQANGALLLPCEIS</sequence>
<keyword evidence="3" id="KW-1185">Reference proteome</keyword>
<dbReference type="Gramene" id="OE9A094592T1">
    <property type="protein sequence ID" value="OE9A094592C1"/>
    <property type="gene ID" value="OE9A094592"/>
</dbReference>
<reference evidence="2 3" key="1">
    <citation type="submission" date="2019-12" db="EMBL/GenBank/DDBJ databases">
        <authorList>
            <person name="Alioto T."/>
            <person name="Alioto T."/>
            <person name="Gomez Garrido J."/>
        </authorList>
    </citation>
    <scope>NUCLEOTIDE SEQUENCE [LARGE SCALE GENOMIC DNA]</scope>
</reference>
<protein>
    <submittedName>
        <fullName evidence="2">Auxin-responsive SAUR71-like</fullName>
    </submittedName>
</protein>
<dbReference type="AlphaFoldDB" id="A0A8S0UXL7"/>
<organism evidence="2 3">
    <name type="scientific">Olea europaea subsp. europaea</name>
    <dbReference type="NCBI Taxonomy" id="158383"/>
    <lineage>
        <taxon>Eukaryota</taxon>
        <taxon>Viridiplantae</taxon>
        <taxon>Streptophyta</taxon>
        <taxon>Embryophyta</taxon>
        <taxon>Tracheophyta</taxon>
        <taxon>Spermatophyta</taxon>
        <taxon>Magnoliopsida</taxon>
        <taxon>eudicotyledons</taxon>
        <taxon>Gunneridae</taxon>
        <taxon>Pentapetalae</taxon>
        <taxon>asterids</taxon>
        <taxon>lamiids</taxon>
        <taxon>Lamiales</taxon>
        <taxon>Oleaceae</taxon>
        <taxon>Oleeae</taxon>
        <taxon>Olea</taxon>
    </lineage>
</organism>
<evidence type="ECO:0000313" key="2">
    <source>
        <dbReference type="EMBL" id="CAA3021826.1"/>
    </source>
</evidence>
<comment type="caution">
    <text evidence="2">The sequence shown here is derived from an EMBL/GenBank/DDBJ whole genome shotgun (WGS) entry which is preliminary data.</text>
</comment>
<evidence type="ECO:0000256" key="1">
    <source>
        <dbReference type="ARBA" id="ARBA00006974"/>
    </source>
</evidence>
<dbReference type="InterPro" id="IPR003676">
    <property type="entry name" value="SAUR_fam"/>
</dbReference>
<proteinExistence type="inferred from homology"/>
<evidence type="ECO:0000313" key="3">
    <source>
        <dbReference type="Proteomes" id="UP000594638"/>
    </source>
</evidence>
<comment type="similarity">
    <text evidence="1">Belongs to the ARG7 family.</text>
</comment>
<dbReference type="EMBL" id="CACTIH010009060">
    <property type="protein sequence ID" value="CAA3021826.1"/>
    <property type="molecule type" value="Genomic_DNA"/>
</dbReference>
<dbReference type="Proteomes" id="UP000594638">
    <property type="component" value="Unassembled WGS sequence"/>
</dbReference>
<dbReference type="GO" id="GO:0009733">
    <property type="term" value="P:response to auxin"/>
    <property type="evidence" value="ECO:0007669"/>
    <property type="project" value="InterPro"/>
</dbReference>
<gene>
    <name evidence="2" type="ORF">OLEA9_A094592</name>
</gene>
<accession>A0A8S0UXL7</accession>
<dbReference type="Pfam" id="PF02519">
    <property type="entry name" value="Auxin_inducible"/>
    <property type="match status" value="1"/>
</dbReference>
<name>A0A8S0UXL7_OLEEU</name>